<gene>
    <name evidence="2" type="ORF">LZ538_03290</name>
</gene>
<reference evidence="2" key="1">
    <citation type="submission" date="2022-05" db="EMBL/GenBank/DDBJ databases">
        <authorList>
            <person name="Jo J.-H."/>
            <person name="Im W.-T."/>
        </authorList>
    </citation>
    <scope>NUCLEOTIDE SEQUENCE</scope>
    <source>
        <strain evidence="2">SE220</strain>
    </source>
</reference>
<keyword evidence="3" id="KW-1185">Reference proteome</keyword>
<accession>A0ABT0S0J0</accession>
<keyword evidence="1" id="KW-0472">Membrane</keyword>
<comment type="caution">
    <text evidence="2">The sequence shown here is derived from an EMBL/GenBank/DDBJ whole genome shotgun (WGS) entry which is preliminary data.</text>
</comment>
<dbReference type="RefSeq" id="WP_249830565.1">
    <property type="nucleotide sequence ID" value="NZ_JAMGBE010000001.1"/>
</dbReference>
<evidence type="ECO:0000313" key="2">
    <source>
        <dbReference type="EMBL" id="MCL6729080.1"/>
    </source>
</evidence>
<organism evidence="2 3">
    <name type="scientific">Sphingomonas hankyongi</name>
    <dbReference type="NCBI Taxonomy" id="2908209"/>
    <lineage>
        <taxon>Bacteria</taxon>
        <taxon>Pseudomonadati</taxon>
        <taxon>Pseudomonadota</taxon>
        <taxon>Alphaproteobacteria</taxon>
        <taxon>Sphingomonadales</taxon>
        <taxon>Sphingomonadaceae</taxon>
        <taxon>Sphingomonas</taxon>
    </lineage>
</organism>
<dbReference type="EMBL" id="JAMGBE010000001">
    <property type="protein sequence ID" value="MCL6729080.1"/>
    <property type="molecule type" value="Genomic_DNA"/>
</dbReference>
<keyword evidence="1" id="KW-1133">Transmembrane helix</keyword>
<sequence>MSGFESVDVPREVVFVEADEPLLIFPNVTEAEKYLEATDVEDWVYRAAYGRDGQPFDIHTDGGAVRILPSAGENRPEELKLLLCRYFEACGDPADEDEPLDTLVARAWTVEHDYWERCGEGRARTGIPPWAYAILIPAAAAALYLLVR</sequence>
<keyword evidence="1" id="KW-0812">Transmembrane</keyword>
<dbReference type="Proteomes" id="UP001165342">
    <property type="component" value="Unassembled WGS sequence"/>
</dbReference>
<protein>
    <submittedName>
        <fullName evidence="2">Uncharacterized protein</fullName>
    </submittedName>
</protein>
<evidence type="ECO:0000313" key="3">
    <source>
        <dbReference type="Proteomes" id="UP001165342"/>
    </source>
</evidence>
<evidence type="ECO:0000256" key="1">
    <source>
        <dbReference type="SAM" id="Phobius"/>
    </source>
</evidence>
<feature type="transmembrane region" description="Helical" evidence="1">
    <location>
        <begin position="130"/>
        <end position="147"/>
    </location>
</feature>
<name>A0ABT0S0J0_9SPHN</name>
<proteinExistence type="predicted"/>